<sequence>MFINERREGGYSWKCSDKRGMNLIIGALSEVNQFDSRLTPELRIADIYKVMLKE</sequence>
<gene>
    <name evidence="1" type="ORF">METZ01_LOCUS58798</name>
</gene>
<organism evidence="1">
    <name type="scientific">marine metagenome</name>
    <dbReference type="NCBI Taxonomy" id="408172"/>
    <lineage>
        <taxon>unclassified sequences</taxon>
        <taxon>metagenomes</taxon>
        <taxon>ecological metagenomes</taxon>
    </lineage>
</organism>
<name>A0A381SRA6_9ZZZZ</name>
<dbReference type="AlphaFoldDB" id="A0A381SRA6"/>
<evidence type="ECO:0000313" key="1">
    <source>
        <dbReference type="EMBL" id="SVA05944.1"/>
    </source>
</evidence>
<accession>A0A381SRA6</accession>
<proteinExistence type="predicted"/>
<reference evidence="1" key="1">
    <citation type="submission" date="2018-05" db="EMBL/GenBank/DDBJ databases">
        <authorList>
            <person name="Lanie J.A."/>
            <person name="Ng W.-L."/>
            <person name="Kazmierczak K.M."/>
            <person name="Andrzejewski T.M."/>
            <person name="Davidsen T.M."/>
            <person name="Wayne K.J."/>
            <person name="Tettelin H."/>
            <person name="Glass J.I."/>
            <person name="Rusch D."/>
            <person name="Podicherti R."/>
            <person name="Tsui H.-C.T."/>
            <person name="Winkler M.E."/>
        </authorList>
    </citation>
    <scope>NUCLEOTIDE SEQUENCE</scope>
</reference>
<dbReference type="EMBL" id="UINC01003394">
    <property type="protein sequence ID" value="SVA05944.1"/>
    <property type="molecule type" value="Genomic_DNA"/>
</dbReference>
<protein>
    <submittedName>
        <fullName evidence="1">Uncharacterized protein</fullName>
    </submittedName>
</protein>